<name>A0A1M6RBN1_9FLAO</name>
<evidence type="ECO:0000313" key="2">
    <source>
        <dbReference type="Proteomes" id="UP000184498"/>
    </source>
</evidence>
<dbReference type="STRING" id="216903.SAMN05444371_1791"/>
<sequence length="137" mass="16127">MAKYLFIITLLFFCPQFYTQTKDAPEIIQPNRRAEFPGGEKAFREEFMKMVHAYVDITAYAVNGKFSFILTIDERGKMSELKIYPKVRNDTEFKQDMNFAMKRIKKKWKPAIKDGVPVSSDIIFEINFTSDHSDEEY</sequence>
<dbReference type="OrthoDB" id="1268504at2"/>
<dbReference type="RefSeq" id="WP_072997462.1">
    <property type="nucleotide sequence ID" value="NZ_FRAM01000002.1"/>
</dbReference>
<accession>A0A1M6RBN1</accession>
<proteinExistence type="predicted"/>
<reference evidence="2" key="1">
    <citation type="submission" date="2016-11" db="EMBL/GenBank/DDBJ databases">
        <authorList>
            <person name="Varghese N."/>
            <person name="Submissions S."/>
        </authorList>
    </citation>
    <scope>NUCLEOTIDE SEQUENCE [LARGE SCALE GENOMIC DNA]</scope>
    <source>
        <strain evidence="2">DSM 18016</strain>
    </source>
</reference>
<gene>
    <name evidence="1" type="ORF">SAMN05444371_1791</name>
</gene>
<organism evidence="1 2">
    <name type="scientific">Epilithonimonas mollis</name>
    <dbReference type="NCBI Taxonomy" id="216903"/>
    <lineage>
        <taxon>Bacteria</taxon>
        <taxon>Pseudomonadati</taxon>
        <taxon>Bacteroidota</taxon>
        <taxon>Flavobacteriia</taxon>
        <taxon>Flavobacteriales</taxon>
        <taxon>Weeksellaceae</taxon>
        <taxon>Chryseobacterium group</taxon>
        <taxon>Epilithonimonas</taxon>
    </lineage>
</organism>
<keyword evidence="2" id="KW-1185">Reference proteome</keyword>
<dbReference type="AlphaFoldDB" id="A0A1M6RBN1"/>
<dbReference type="EMBL" id="FRAM01000002">
    <property type="protein sequence ID" value="SHK29861.1"/>
    <property type="molecule type" value="Genomic_DNA"/>
</dbReference>
<evidence type="ECO:0008006" key="3">
    <source>
        <dbReference type="Google" id="ProtNLM"/>
    </source>
</evidence>
<protein>
    <recommendedName>
        <fullName evidence="3">TonB C-terminal domain-containing protein</fullName>
    </recommendedName>
</protein>
<dbReference type="Proteomes" id="UP000184498">
    <property type="component" value="Unassembled WGS sequence"/>
</dbReference>
<evidence type="ECO:0000313" key="1">
    <source>
        <dbReference type="EMBL" id="SHK29861.1"/>
    </source>
</evidence>
<dbReference type="Gene3D" id="3.30.1150.10">
    <property type="match status" value="1"/>
</dbReference>